<feature type="domain" description="Methylmalonyl-CoA mutase alpha/beta chain catalytic" evidence="6">
    <location>
        <begin position="108"/>
        <end position="446"/>
    </location>
</feature>
<evidence type="ECO:0000256" key="2">
    <source>
        <dbReference type="ARBA" id="ARBA00008465"/>
    </source>
</evidence>
<evidence type="ECO:0000256" key="3">
    <source>
        <dbReference type="ARBA" id="ARBA00022628"/>
    </source>
</evidence>
<evidence type="ECO:0000256" key="5">
    <source>
        <dbReference type="ARBA" id="ARBA00023285"/>
    </source>
</evidence>
<proteinExistence type="inferred from homology"/>
<dbReference type="Proteomes" id="UP000632063">
    <property type="component" value="Unassembled WGS sequence"/>
</dbReference>
<dbReference type="RefSeq" id="WP_192150458.1">
    <property type="nucleotide sequence ID" value="NZ_JACYXI010000018.1"/>
</dbReference>
<comment type="caution">
    <text evidence="7">The sequence shown here is derived from an EMBL/GenBank/DDBJ whole genome shotgun (WGS) entry which is preliminary data.</text>
</comment>
<keyword evidence="5" id="KW-0170">Cobalt</keyword>
<dbReference type="Gene3D" id="3.40.50.280">
    <property type="entry name" value="Cobalamin-binding domain"/>
    <property type="match status" value="1"/>
</dbReference>
<sequence>MTLNIPQSFLSGTQDAWLAGVDKALKGAPRDRLTGKTEDGLPIAPLYERRREAVPRTARAPGAPWRVLCRVDHPDLEMANALLLEELEGGADGFDLVMDSSAYSRGYGVTGEDVAGFSRLLDGVLLDLLQIRIDGGYESSSVLAMLLVLAERRGIDPASLNIVSCSDYITKLGHTALLRNSVPYLARRIVDLAAFVRGKGVSGPILCADGRLWHDRGATPVQELAFALSCGVQYLRDVETGGFSLEDLPGFISFALSADADQVGTIAKARALRRLWASVLSQSGMPVSCAHLHMETSWRMMTKPDAHVNMLRSTVACFAAGVGGADSISVLPFSIAHGLPDAFARRVARNTQTILLEECNLHKVADPAAGSGAVEARTDAMVAAAWDLFQEIESEGGIVESLVQGKVQARLLESCKARKARVATRRQEITGVSAFPNLSERSLRVLDGAADTVSTGTGVSELPEPGNAGELMSAISDRLEAGASIADIVLSRRWRDMVELKTPLPRPERVSEPFEILRDRAEASCVPAVFLACLGPLSQFTARATWTANAFAAGGIGSAGGAQVTGLDELVDAFKASGCTVACLVSSDTIYVEQAEEAARRLKEAGAQYLYLAGKPKEQEAALTAAGIDTMIYAGCNLLELLSEAQARLGVGAGQEASE</sequence>
<evidence type="ECO:0000256" key="4">
    <source>
        <dbReference type="ARBA" id="ARBA00023235"/>
    </source>
</evidence>
<evidence type="ECO:0000313" key="7">
    <source>
        <dbReference type="EMBL" id="MBD8893966.1"/>
    </source>
</evidence>
<keyword evidence="8" id="KW-1185">Reference proteome</keyword>
<evidence type="ECO:0000313" key="8">
    <source>
        <dbReference type="Proteomes" id="UP000632063"/>
    </source>
</evidence>
<organism evidence="7 8">
    <name type="scientific">Roseibium litorale</name>
    <dbReference type="NCBI Taxonomy" id="2803841"/>
    <lineage>
        <taxon>Bacteria</taxon>
        <taxon>Pseudomonadati</taxon>
        <taxon>Pseudomonadota</taxon>
        <taxon>Alphaproteobacteria</taxon>
        <taxon>Hyphomicrobiales</taxon>
        <taxon>Stappiaceae</taxon>
        <taxon>Roseibium</taxon>
    </lineage>
</organism>
<dbReference type="InterPro" id="IPR016176">
    <property type="entry name" value="Cbl-dep_enz_cat"/>
</dbReference>
<dbReference type="PANTHER" id="PTHR48101:SF4">
    <property type="entry name" value="METHYLMALONYL-COA MUTASE, MITOCHONDRIAL"/>
    <property type="match status" value="1"/>
</dbReference>
<gene>
    <name evidence="7" type="ORF">IG616_20665</name>
</gene>
<comment type="cofactor">
    <cofactor evidence="1">
        <name>adenosylcob(III)alamin</name>
        <dbReference type="ChEBI" id="CHEBI:18408"/>
    </cofactor>
</comment>
<dbReference type="Gene3D" id="3.20.20.240">
    <property type="entry name" value="Methylmalonyl-CoA mutase"/>
    <property type="match status" value="1"/>
</dbReference>
<protein>
    <submittedName>
        <fullName evidence="7">Methylmalonyl-CoA mutase</fullName>
    </submittedName>
</protein>
<dbReference type="PANTHER" id="PTHR48101">
    <property type="entry name" value="METHYLMALONYL-COA MUTASE, MITOCHONDRIAL-RELATED"/>
    <property type="match status" value="1"/>
</dbReference>
<dbReference type="InterPro" id="IPR006099">
    <property type="entry name" value="MeMalonylCoA_mutase_a/b_cat"/>
</dbReference>
<reference evidence="7 8" key="2">
    <citation type="journal article" date="2021" name="Int. J. Syst. Evol. Microbiol.">
        <title>Roseibium litorale sp. nov., isolated from a tidal flat sediment and proposal for the reclassification of Labrenzia polysiphoniae as Roseibium polysiphoniae comb. nov.</title>
        <authorList>
            <person name="Liu Y."/>
            <person name="Pei T."/>
            <person name="Du J."/>
            <person name="Chao M."/>
            <person name="Deng M.R."/>
            <person name="Zhu H."/>
        </authorList>
    </citation>
    <scope>NUCLEOTIDE SEQUENCE [LARGE SCALE GENOMIC DNA]</scope>
    <source>
        <strain evidence="7 8">4C16A</strain>
    </source>
</reference>
<evidence type="ECO:0000259" key="6">
    <source>
        <dbReference type="Pfam" id="PF01642"/>
    </source>
</evidence>
<dbReference type="Pfam" id="PF01642">
    <property type="entry name" value="MM_CoA_mutase"/>
    <property type="match status" value="1"/>
</dbReference>
<dbReference type="EMBL" id="JACYXI010000018">
    <property type="protein sequence ID" value="MBD8893966.1"/>
    <property type="molecule type" value="Genomic_DNA"/>
</dbReference>
<accession>A0ABR9CUP9</accession>
<evidence type="ECO:0000256" key="1">
    <source>
        <dbReference type="ARBA" id="ARBA00001922"/>
    </source>
</evidence>
<keyword evidence="4" id="KW-0413">Isomerase</keyword>
<reference evidence="8" key="1">
    <citation type="submission" date="2020-09" db="EMBL/GenBank/DDBJ databases">
        <title>The genome sequence of strain Labrenzia suaedae 4C16A.</title>
        <authorList>
            <person name="Liu Y."/>
        </authorList>
    </citation>
    <scope>NUCLEOTIDE SEQUENCE [LARGE SCALE GENOMIC DNA]</scope>
    <source>
        <strain evidence="8">4C16A</strain>
    </source>
</reference>
<dbReference type="InterPro" id="IPR036724">
    <property type="entry name" value="Cobalamin-bd_sf"/>
</dbReference>
<name>A0ABR9CUP9_9HYPH</name>
<comment type="similarity">
    <text evidence="2">Belongs to the methylmalonyl-CoA mutase family.</text>
</comment>
<keyword evidence="3" id="KW-0846">Cobalamin</keyword>
<dbReference type="SUPFAM" id="SSF51703">
    <property type="entry name" value="Cobalamin (vitamin B12)-dependent enzymes"/>
    <property type="match status" value="1"/>
</dbReference>
<dbReference type="SUPFAM" id="SSF52242">
    <property type="entry name" value="Cobalamin (vitamin B12)-binding domain"/>
    <property type="match status" value="1"/>
</dbReference>